<dbReference type="Pfam" id="PF13276">
    <property type="entry name" value="HTH_21"/>
    <property type="match status" value="1"/>
</dbReference>
<dbReference type="Proteomes" id="UP000234462">
    <property type="component" value="Unassembled WGS sequence"/>
</dbReference>
<dbReference type="InterPro" id="IPR036397">
    <property type="entry name" value="RNaseH_sf"/>
</dbReference>
<keyword evidence="4" id="KW-1185">Reference proteome</keyword>
<evidence type="ECO:0000313" key="4">
    <source>
        <dbReference type="Proteomes" id="UP000234462"/>
    </source>
</evidence>
<dbReference type="InterPro" id="IPR001584">
    <property type="entry name" value="Integrase_cat-core"/>
</dbReference>
<proteinExistence type="predicted"/>
<protein>
    <submittedName>
        <fullName evidence="3">Transposase InsO and inactivated derivatives</fullName>
    </submittedName>
</protein>
<evidence type="ECO:0000313" key="3">
    <source>
        <dbReference type="EMBL" id="SMY11425.1"/>
    </source>
</evidence>
<dbReference type="InterPro" id="IPR048020">
    <property type="entry name" value="Transpos_IS3"/>
</dbReference>
<dbReference type="RefSeq" id="WP_101588303.1">
    <property type="nucleotide sequence ID" value="NZ_FXZM01000004.1"/>
</dbReference>
<dbReference type="SUPFAM" id="SSF53098">
    <property type="entry name" value="Ribonuclease H-like"/>
    <property type="match status" value="1"/>
</dbReference>
<dbReference type="OrthoDB" id="4281720at2"/>
<comment type="function">
    <text evidence="1">Involved in the transposition of the insertion sequence.</text>
</comment>
<dbReference type="GO" id="GO:0015074">
    <property type="term" value="P:DNA integration"/>
    <property type="evidence" value="ECO:0007669"/>
    <property type="project" value="InterPro"/>
</dbReference>
<name>A0A2H1L3W5_9MICO</name>
<gene>
    <name evidence="3" type="ORF">BJEO58_01010</name>
</gene>
<evidence type="ECO:0000259" key="2">
    <source>
        <dbReference type="PROSITE" id="PS50994"/>
    </source>
</evidence>
<dbReference type="Gene3D" id="3.30.420.10">
    <property type="entry name" value="Ribonuclease H-like superfamily/Ribonuclease H"/>
    <property type="match status" value="1"/>
</dbReference>
<reference evidence="4" key="1">
    <citation type="submission" date="2017-03" db="EMBL/GenBank/DDBJ databases">
        <authorList>
            <person name="Monnet C."/>
        </authorList>
    </citation>
    <scope>NUCLEOTIDE SEQUENCE [LARGE SCALE GENOMIC DNA]</scope>
    <source>
        <strain evidence="4">SJ5-8</strain>
    </source>
</reference>
<dbReference type="AlphaFoldDB" id="A0A2H1L3W5"/>
<dbReference type="InterPro" id="IPR012337">
    <property type="entry name" value="RNaseH-like_sf"/>
</dbReference>
<feature type="domain" description="Integrase catalytic" evidence="2">
    <location>
        <begin position="127"/>
        <end position="233"/>
    </location>
</feature>
<evidence type="ECO:0000256" key="1">
    <source>
        <dbReference type="ARBA" id="ARBA00002286"/>
    </source>
</evidence>
<accession>A0A2H1L3W5</accession>
<organism evidence="3 4">
    <name type="scientific">Brevibacterium jeotgali</name>
    <dbReference type="NCBI Taxonomy" id="1262550"/>
    <lineage>
        <taxon>Bacteria</taxon>
        <taxon>Bacillati</taxon>
        <taxon>Actinomycetota</taxon>
        <taxon>Actinomycetes</taxon>
        <taxon>Micrococcales</taxon>
        <taxon>Brevibacteriaceae</taxon>
        <taxon>Brevibacterium</taxon>
    </lineage>
</organism>
<dbReference type="EMBL" id="FXZM01000004">
    <property type="protein sequence ID" value="SMY11425.1"/>
    <property type="molecule type" value="Genomic_DNA"/>
</dbReference>
<dbReference type="PANTHER" id="PTHR46889">
    <property type="entry name" value="TRANSPOSASE INSF FOR INSERTION SEQUENCE IS3B-RELATED"/>
    <property type="match status" value="1"/>
</dbReference>
<dbReference type="GO" id="GO:0003676">
    <property type="term" value="F:nucleic acid binding"/>
    <property type="evidence" value="ECO:0007669"/>
    <property type="project" value="InterPro"/>
</dbReference>
<dbReference type="InterPro" id="IPR025948">
    <property type="entry name" value="HTH-like_dom"/>
</dbReference>
<dbReference type="NCBIfam" id="NF033516">
    <property type="entry name" value="transpos_IS3"/>
    <property type="match status" value="1"/>
</dbReference>
<dbReference type="InterPro" id="IPR050900">
    <property type="entry name" value="Transposase_IS3/IS150/IS904"/>
</dbReference>
<dbReference type="PANTHER" id="PTHR46889:SF4">
    <property type="entry name" value="TRANSPOSASE INSO FOR INSERTION SEQUENCE ELEMENT IS911B-RELATED"/>
    <property type="match status" value="1"/>
</dbReference>
<sequence>MIRFIDVHRDQFGVEAICCVLSATDCGFLTSRGYRAAKQRPSSARALRDEVLIGEIRRIHAENYGVYRYRKMHQAMRRAGWDIGRDQTARLMKVVCLEGVRRGREALTTTPSGVPDRRPDLVERDFTALGPNHLWVADITYVRMPTGFCYTAFITEVCTRRLVGWAVAASLHTEALPLQALEHALLSTRAEASSSGLVHHSDRGSQYVSLAYSDALITAGVKASVGTVGDSYDCQSLSTRFRKDWGVPADAV</sequence>
<dbReference type="PROSITE" id="PS50994">
    <property type="entry name" value="INTEGRASE"/>
    <property type="match status" value="1"/>
</dbReference>
<dbReference type="Pfam" id="PF00665">
    <property type="entry name" value="rve"/>
    <property type="match status" value="1"/>
</dbReference>